<evidence type="ECO:0000256" key="14">
    <source>
        <dbReference type="SAM" id="Phobius"/>
    </source>
</evidence>
<evidence type="ECO:0000256" key="12">
    <source>
        <dbReference type="ARBA" id="ARBA00023033"/>
    </source>
</evidence>
<dbReference type="FunFam" id="1.10.630.10:FF:000238">
    <property type="entry name" value="Cytochrome P450 2A6"/>
    <property type="match status" value="1"/>
</dbReference>
<comment type="function">
    <text evidence="2">May be involved in the metabolism of insect hormones and in the breakdown of synthetic insecticides.</text>
</comment>
<keyword evidence="13 14" id="KW-0472">Membrane</keyword>
<keyword evidence="8" id="KW-0256">Endoplasmic reticulum</keyword>
<dbReference type="AlphaFoldDB" id="A0A6A4VHC7"/>
<keyword evidence="15" id="KW-0732">Signal</keyword>
<dbReference type="GO" id="GO:0006082">
    <property type="term" value="P:organic acid metabolic process"/>
    <property type="evidence" value="ECO:0007669"/>
    <property type="project" value="TreeGrafter"/>
</dbReference>
<feature type="signal peptide" evidence="15">
    <location>
        <begin position="1"/>
        <end position="16"/>
    </location>
</feature>
<organism evidence="16 17">
    <name type="scientific">Amphibalanus amphitrite</name>
    <name type="common">Striped barnacle</name>
    <name type="synonym">Balanus amphitrite</name>
    <dbReference type="NCBI Taxonomy" id="1232801"/>
    <lineage>
        <taxon>Eukaryota</taxon>
        <taxon>Metazoa</taxon>
        <taxon>Ecdysozoa</taxon>
        <taxon>Arthropoda</taxon>
        <taxon>Crustacea</taxon>
        <taxon>Multicrustacea</taxon>
        <taxon>Cirripedia</taxon>
        <taxon>Thoracica</taxon>
        <taxon>Thoracicalcarea</taxon>
        <taxon>Balanomorpha</taxon>
        <taxon>Balanoidea</taxon>
        <taxon>Balanidae</taxon>
        <taxon>Amphibalaninae</taxon>
        <taxon>Amphibalanus</taxon>
    </lineage>
</organism>
<gene>
    <name evidence="16" type="primary">CYP15A1_11</name>
    <name evidence="16" type="ORF">FJT64_001381</name>
</gene>
<dbReference type="PRINTS" id="PR00385">
    <property type="entry name" value="P450"/>
</dbReference>
<keyword evidence="6" id="KW-0349">Heme</keyword>
<evidence type="ECO:0000256" key="6">
    <source>
        <dbReference type="ARBA" id="ARBA00022617"/>
    </source>
</evidence>
<dbReference type="Pfam" id="PF00067">
    <property type="entry name" value="p450"/>
    <property type="match status" value="1"/>
</dbReference>
<feature type="chain" id="PRO_5025341468" evidence="15">
    <location>
        <begin position="17"/>
        <end position="427"/>
    </location>
</feature>
<evidence type="ECO:0000256" key="11">
    <source>
        <dbReference type="ARBA" id="ARBA00023004"/>
    </source>
</evidence>
<dbReference type="SUPFAM" id="SSF48264">
    <property type="entry name" value="Cytochrome P450"/>
    <property type="match status" value="1"/>
</dbReference>
<dbReference type="GO" id="GO:0016712">
    <property type="term" value="F:oxidoreductase activity, acting on paired donors, with incorporation or reduction of molecular oxygen, reduced flavin or flavoprotein as one donor, and incorporation of one atom of oxygen"/>
    <property type="evidence" value="ECO:0007669"/>
    <property type="project" value="TreeGrafter"/>
</dbReference>
<evidence type="ECO:0000256" key="9">
    <source>
        <dbReference type="ARBA" id="ARBA00022848"/>
    </source>
</evidence>
<dbReference type="Gene3D" id="1.10.630.10">
    <property type="entry name" value="Cytochrome P450"/>
    <property type="match status" value="1"/>
</dbReference>
<dbReference type="InterPro" id="IPR036396">
    <property type="entry name" value="Cyt_P450_sf"/>
</dbReference>
<evidence type="ECO:0000256" key="15">
    <source>
        <dbReference type="SAM" id="SignalP"/>
    </source>
</evidence>
<keyword evidence="9" id="KW-0492">Microsome</keyword>
<dbReference type="GO" id="GO:0006805">
    <property type="term" value="P:xenobiotic metabolic process"/>
    <property type="evidence" value="ECO:0007669"/>
    <property type="project" value="TreeGrafter"/>
</dbReference>
<dbReference type="InterPro" id="IPR001128">
    <property type="entry name" value="Cyt_P450"/>
</dbReference>
<feature type="transmembrane region" description="Helical" evidence="14">
    <location>
        <begin position="36"/>
        <end position="53"/>
    </location>
</feature>
<dbReference type="GO" id="GO:0005789">
    <property type="term" value="C:endoplasmic reticulum membrane"/>
    <property type="evidence" value="ECO:0007669"/>
    <property type="project" value="UniProtKB-SubCell"/>
</dbReference>
<evidence type="ECO:0000256" key="4">
    <source>
        <dbReference type="ARBA" id="ARBA00004406"/>
    </source>
</evidence>
<evidence type="ECO:0000256" key="10">
    <source>
        <dbReference type="ARBA" id="ARBA00023002"/>
    </source>
</evidence>
<dbReference type="PANTHER" id="PTHR24300">
    <property type="entry name" value="CYTOCHROME P450 508A4-RELATED"/>
    <property type="match status" value="1"/>
</dbReference>
<dbReference type="OrthoDB" id="6409296at2759"/>
<dbReference type="InterPro" id="IPR002401">
    <property type="entry name" value="Cyt_P450_E_grp-I"/>
</dbReference>
<keyword evidence="14" id="KW-1133">Transmembrane helix</keyword>
<dbReference type="InterPro" id="IPR050182">
    <property type="entry name" value="Cytochrome_P450_fam2"/>
</dbReference>
<dbReference type="PANTHER" id="PTHR24300:SF376">
    <property type="entry name" value="CYTOCHROME P450 15A1"/>
    <property type="match status" value="1"/>
</dbReference>
<dbReference type="GO" id="GO:0020037">
    <property type="term" value="F:heme binding"/>
    <property type="evidence" value="ECO:0007669"/>
    <property type="project" value="InterPro"/>
</dbReference>
<dbReference type="EMBL" id="VIIS01002075">
    <property type="protein sequence ID" value="KAF0288851.1"/>
    <property type="molecule type" value="Genomic_DNA"/>
</dbReference>
<evidence type="ECO:0000256" key="3">
    <source>
        <dbReference type="ARBA" id="ARBA00004174"/>
    </source>
</evidence>
<evidence type="ECO:0000256" key="2">
    <source>
        <dbReference type="ARBA" id="ARBA00003690"/>
    </source>
</evidence>
<keyword evidence="11" id="KW-0408">Iron</keyword>
<proteinExistence type="inferred from homology"/>
<evidence type="ECO:0000256" key="1">
    <source>
        <dbReference type="ARBA" id="ARBA00001971"/>
    </source>
</evidence>
<reference evidence="16 17" key="1">
    <citation type="submission" date="2019-07" db="EMBL/GenBank/DDBJ databases">
        <title>Draft genome assembly of a fouling barnacle, Amphibalanus amphitrite (Darwin, 1854): The first reference genome for Thecostraca.</title>
        <authorList>
            <person name="Kim W."/>
        </authorList>
    </citation>
    <scope>NUCLEOTIDE SEQUENCE [LARGE SCALE GENOMIC DNA]</scope>
    <source>
        <strain evidence="16">SNU_AA5</strain>
        <tissue evidence="16">Soma without cirri and trophi</tissue>
    </source>
</reference>
<sequence length="427" mass="48324">MAALLWLGLALAALLAWVWVHRPKRPANFPPGPPCVLVFGSLSATLELFTMGIRQALRKRRRLYGDINGAVSPTGLGIVNLCSLELIREASAMPELSGRPEILPLLVRSYMKKMGIIFNDGAVWREQRRFALRHLRDLGLGRKDMEEGILGEFEHLRRDMELLEGRPLQVLGYFNLTALNILWRVVASTRIDPSDPEARLYVQLVKEFFEMIRPTSPLGIAPWLRYIVPEWSGFSALERQREVINATFLRLLAEHRATLDRDHPRDLMDHFLIEMETTDAAERGFTELNLAVTGMDLFIAGMETTSTQLSWALLYMASHPAAQRRVQAEVDRELGGRRPSGADRARLPLTDATLMEVMRRATVLPRAVPHAAARDCHLAGYSLPRGTVVLMDLDAVHMDANHWGDPDKFRPERFLPRGRLRAPRRAA</sequence>
<evidence type="ECO:0000256" key="7">
    <source>
        <dbReference type="ARBA" id="ARBA00022723"/>
    </source>
</evidence>
<name>A0A6A4VHC7_AMPAM</name>
<dbReference type="GO" id="GO:0008395">
    <property type="term" value="F:steroid hydroxylase activity"/>
    <property type="evidence" value="ECO:0007669"/>
    <property type="project" value="TreeGrafter"/>
</dbReference>
<accession>A0A6A4VHC7</accession>
<evidence type="ECO:0000256" key="13">
    <source>
        <dbReference type="ARBA" id="ARBA00023136"/>
    </source>
</evidence>
<keyword evidence="12" id="KW-0503">Monooxygenase</keyword>
<comment type="cofactor">
    <cofactor evidence="1">
        <name>heme</name>
        <dbReference type="ChEBI" id="CHEBI:30413"/>
    </cofactor>
</comment>
<protein>
    <submittedName>
        <fullName evidence="16">Methyl farnesoate epoxidase</fullName>
    </submittedName>
</protein>
<evidence type="ECO:0000313" key="16">
    <source>
        <dbReference type="EMBL" id="KAF0288851.1"/>
    </source>
</evidence>
<dbReference type="PRINTS" id="PR00463">
    <property type="entry name" value="EP450I"/>
</dbReference>
<keyword evidence="14" id="KW-0812">Transmembrane</keyword>
<comment type="subcellular location">
    <subcellularLocation>
        <location evidence="4">Endoplasmic reticulum membrane</location>
        <topology evidence="4">Peripheral membrane protein</topology>
    </subcellularLocation>
    <subcellularLocation>
        <location evidence="3">Microsome membrane</location>
        <topology evidence="3">Peripheral membrane protein</topology>
    </subcellularLocation>
</comment>
<dbReference type="GO" id="GO:0005506">
    <property type="term" value="F:iron ion binding"/>
    <property type="evidence" value="ECO:0007669"/>
    <property type="project" value="InterPro"/>
</dbReference>
<keyword evidence="10" id="KW-0560">Oxidoreductase</keyword>
<evidence type="ECO:0000256" key="8">
    <source>
        <dbReference type="ARBA" id="ARBA00022824"/>
    </source>
</evidence>
<evidence type="ECO:0000256" key="5">
    <source>
        <dbReference type="ARBA" id="ARBA00010617"/>
    </source>
</evidence>
<dbReference type="Proteomes" id="UP000440578">
    <property type="component" value="Unassembled WGS sequence"/>
</dbReference>
<evidence type="ECO:0000313" key="17">
    <source>
        <dbReference type="Proteomes" id="UP000440578"/>
    </source>
</evidence>
<keyword evidence="7" id="KW-0479">Metal-binding</keyword>
<keyword evidence="17" id="KW-1185">Reference proteome</keyword>
<comment type="similarity">
    <text evidence="5">Belongs to the cytochrome P450 family.</text>
</comment>
<comment type="caution">
    <text evidence="16">The sequence shown here is derived from an EMBL/GenBank/DDBJ whole genome shotgun (WGS) entry which is preliminary data.</text>
</comment>